<evidence type="ECO:0000313" key="1">
    <source>
        <dbReference type="EMBL" id="EYC11857.1"/>
    </source>
</evidence>
<dbReference type="AlphaFoldDB" id="A0A016UAH4"/>
<sequence>MVSLIFGDRACQLRSKVGLLDEKSSMPGTTYQASDYAPRAGEVCYQQQGFYQSHQPAYPSNQQQQPAYTASFRTKLIIGKWVCALYFHGR</sequence>
<protein>
    <submittedName>
        <fullName evidence="1">Uncharacterized protein</fullName>
    </submittedName>
</protein>
<organism evidence="1 2">
    <name type="scientific">Ancylostoma ceylanicum</name>
    <dbReference type="NCBI Taxonomy" id="53326"/>
    <lineage>
        <taxon>Eukaryota</taxon>
        <taxon>Metazoa</taxon>
        <taxon>Ecdysozoa</taxon>
        <taxon>Nematoda</taxon>
        <taxon>Chromadorea</taxon>
        <taxon>Rhabditida</taxon>
        <taxon>Rhabditina</taxon>
        <taxon>Rhabditomorpha</taxon>
        <taxon>Strongyloidea</taxon>
        <taxon>Ancylostomatidae</taxon>
        <taxon>Ancylostomatinae</taxon>
        <taxon>Ancylostoma</taxon>
    </lineage>
</organism>
<keyword evidence="2" id="KW-1185">Reference proteome</keyword>
<dbReference type="Proteomes" id="UP000024635">
    <property type="component" value="Unassembled WGS sequence"/>
</dbReference>
<accession>A0A016UAH4</accession>
<dbReference type="EMBL" id="JARK01001385">
    <property type="protein sequence ID" value="EYC11857.1"/>
    <property type="molecule type" value="Genomic_DNA"/>
</dbReference>
<evidence type="ECO:0000313" key="2">
    <source>
        <dbReference type="Proteomes" id="UP000024635"/>
    </source>
</evidence>
<proteinExistence type="predicted"/>
<name>A0A016UAH4_9BILA</name>
<comment type="caution">
    <text evidence="1">The sequence shown here is derived from an EMBL/GenBank/DDBJ whole genome shotgun (WGS) entry which is preliminary data.</text>
</comment>
<reference evidence="2" key="1">
    <citation type="journal article" date="2015" name="Nat. Genet.">
        <title>The genome and transcriptome of the zoonotic hookworm Ancylostoma ceylanicum identify infection-specific gene families.</title>
        <authorList>
            <person name="Schwarz E.M."/>
            <person name="Hu Y."/>
            <person name="Antoshechkin I."/>
            <person name="Miller M.M."/>
            <person name="Sternberg P.W."/>
            <person name="Aroian R.V."/>
        </authorList>
    </citation>
    <scope>NUCLEOTIDE SEQUENCE</scope>
    <source>
        <strain evidence="2">HY135</strain>
    </source>
</reference>
<gene>
    <name evidence="1" type="primary">Acey_s0049.g1813</name>
    <name evidence="1" type="ORF">Y032_0049g1813</name>
</gene>